<dbReference type="AlphaFoldDB" id="A0A128EDZ5"/>
<gene>
    <name evidence="7" type="primary">hyfA_1</name>
    <name evidence="7" type="ORF">ERS672216_00479</name>
</gene>
<evidence type="ECO:0000313" key="8">
    <source>
        <dbReference type="Proteomes" id="UP000069632"/>
    </source>
</evidence>
<dbReference type="PROSITE" id="PS00198">
    <property type="entry name" value="4FE4S_FER_1"/>
    <property type="match status" value="1"/>
</dbReference>
<feature type="compositionally biased region" description="Basic and acidic residues" evidence="5">
    <location>
        <begin position="251"/>
        <end position="279"/>
    </location>
</feature>
<reference evidence="7 8" key="1">
    <citation type="submission" date="2016-02" db="EMBL/GenBank/DDBJ databases">
        <authorList>
            <consortium name="Pathogen Informatics"/>
        </authorList>
    </citation>
    <scope>NUCLEOTIDE SEQUENCE [LARGE SCALE GENOMIC DNA]</scope>
    <source>
        <strain evidence="7 8">RC20</strain>
    </source>
</reference>
<accession>A0A128EDZ5</accession>
<evidence type="ECO:0000313" key="7">
    <source>
        <dbReference type="EMBL" id="CZE46632.1"/>
    </source>
</evidence>
<protein>
    <submittedName>
        <fullName evidence="7">4Fe-4S ferredoxin iron-sulfur binding domain-containing protein</fullName>
        <ecNumber evidence="7">1.-.-.-</ecNumber>
    </submittedName>
</protein>
<dbReference type="InterPro" id="IPR017896">
    <property type="entry name" value="4Fe4S_Fe-S-bd"/>
</dbReference>
<dbReference type="CDD" id="cd10554">
    <property type="entry name" value="HycB_like"/>
    <property type="match status" value="1"/>
</dbReference>
<evidence type="ECO:0000256" key="2">
    <source>
        <dbReference type="ARBA" id="ARBA00022723"/>
    </source>
</evidence>
<dbReference type="RefSeq" id="WP_082255616.1">
    <property type="nucleotide sequence ID" value="NZ_CP053844.1"/>
</dbReference>
<dbReference type="InterPro" id="IPR017900">
    <property type="entry name" value="4Fe4S_Fe_S_CS"/>
</dbReference>
<dbReference type="EMBL" id="FIZP01000001">
    <property type="protein sequence ID" value="CZE46632.1"/>
    <property type="molecule type" value="Genomic_DNA"/>
</dbReference>
<dbReference type="PANTHER" id="PTHR42859">
    <property type="entry name" value="OXIDOREDUCTASE"/>
    <property type="match status" value="1"/>
</dbReference>
<dbReference type="InterPro" id="IPR050294">
    <property type="entry name" value="RnfB_subfamily"/>
</dbReference>
<keyword evidence="3" id="KW-0408">Iron</keyword>
<dbReference type="Gene3D" id="3.30.70.20">
    <property type="match status" value="2"/>
</dbReference>
<keyword evidence="1" id="KW-0004">4Fe-4S</keyword>
<dbReference type="SUPFAM" id="SSF54862">
    <property type="entry name" value="4Fe-4S ferredoxins"/>
    <property type="match status" value="1"/>
</dbReference>
<dbReference type="EC" id="1.-.-.-" evidence="7"/>
<evidence type="ECO:0000256" key="4">
    <source>
        <dbReference type="ARBA" id="ARBA00023014"/>
    </source>
</evidence>
<organism evidence="7 8">
    <name type="scientific">Campylobacter geochelonis</name>
    <dbReference type="NCBI Taxonomy" id="1780362"/>
    <lineage>
        <taxon>Bacteria</taxon>
        <taxon>Pseudomonadati</taxon>
        <taxon>Campylobacterota</taxon>
        <taxon>Epsilonproteobacteria</taxon>
        <taxon>Campylobacterales</taxon>
        <taxon>Campylobacteraceae</taxon>
        <taxon>Campylobacter</taxon>
    </lineage>
</organism>
<dbReference type="Proteomes" id="UP000069632">
    <property type="component" value="Unassembled WGS sequence"/>
</dbReference>
<feature type="domain" description="4Fe-4S ferredoxin-type" evidence="6">
    <location>
        <begin position="76"/>
        <end position="105"/>
    </location>
</feature>
<dbReference type="Pfam" id="PF12800">
    <property type="entry name" value="Fer4_4"/>
    <property type="match status" value="1"/>
</dbReference>
<evidence type="ECO:0000259" key="6">
    <source>
        <dbReference type="PROSITE" id="PS51379"/>
    </source>
</evidence>
<feature type="domain" description="4Fe-4S ferredoxin-type" evidence="6">
    <location>
        <begin position="5"/>
        <end position="35"/>
    </location>
</feature>
<dbReference type="GO" id="GO:0051539">
    <property type="term" value="F:4 iron, 4 sulfur cluster binding"/>
    <property type="evidence" value="ECO:0007669"/>
    <property type="project" value="UniProtKB-KW"/>
</dbReference>
<dbReference type="PANTHER" id="PTHR42859:SF16">
    <property type="entry name" value="FORMATE HYDROGENLYASE SUBUNIT 2-RELATED"/>
    <property type="match status" value="1"/>
</dbReference>
<evidence type="ECO:0000256" key="5">
    <source>
        <dbReference type="SAM" id="MobiDB-lite"/>
    </source>
</evidence>
<dbReference type="GO" id="GO:0046872">
    <property type="term" value="F:metal ion binding"/>
    <property type="evidence" value="ECO:0007669"/>
    <property type="project" value="UniProtKB-KW"/>
</dbReference>
<evidence type="ECO:0000256" key="3">
    <source>
        <dbReference type="ARBA" id="ARBA00023004"/>
    </source>
</evidence>
<dbReference type="OrthoDB" id="9789030at2"/>
<keyword evidence="4" id="KW-0411">Iron-sulfur</keyword>
<dbReference type="GO" id="GO:0016491">
    <property type="term" value="F:oxidoreductase activity"/>
    <property type="evidence" value="ECO:0007669"/>
    <property type="project" value="UniProtKB-KW"/>
</dbReference>
<keyword evidence="8" id="KW-1185">Reference proteome</keyword>
<feature type="compositionally biased region" description="Basic and acidic residues" evidence="5">
    <location>
        <begin position="205"/>
        <end position="225"/>
    </location>
</feature>
<evidence type="ECO:0000256" key="1">
    <source>
        <dbReference type="ARBA" id="ARBA00022485"/>
    </source>
</evidence>
<sequence>MSKLNKFVICNPDLCIACNACMKTCIKNAYVRGRLSKARLDVLKRESGKMPNQCRQCDDAPCANVCPTSALRLTNSCVELHEELCIGCKLCTIVCPYGCIYIEGEIQPSAKDEAERHMEIGCVSGIKSLAVKCDMCSGRDDGPACVDICPKGALLLVEPISLEHKFGKKLKADMTPFLQMILNKDEVMPKKVEEIEEPTSNQEAQTKENLEKTKDSKENLDKVAQKDSSNLENKPNLDKKTAEPNLANLKAKTESNLDDKSSEKKLVKEAKVSDKETSKEPNLNENLADKSLNLDTKVASSEHAKTPTQSEI</sequence>
<dbReference type="Pfam" id="PF00037">
    <property type="entry name" value="Fer4"/>
    <property type="match status" value="1"/>
</dbReference>
<name>A0A128EDZ5_9BACT</name>
<keyword evidence="7" id="KW-0560">Oxidoreductase</keyword>
<keyword evidence="2" id="KW-0479">Metal-binding</keyword>
<dbReference type="PROSITE" id="PS51379">
    <property type="entry name" value="4FE4S_FER_2"/>
    <property type="match status" value="2"/>
</dbReference>
<feature type="region of interest" description="Disordered" evidence="5">
    <location>
        <begin position="193"/>
        <end position="312"/>
    </location>
</feature>
<proteinExistence type="predicted"/>